<protein>
    <recommendedName>
        <fullName evidence="3">DUF2125 domain-containing protein</fullName>
    </recommendedName>
</protein>
<dbReference type="RefSeq" id="WP_043557915.1">
    <property type="nucleotide sequence ID" value="NZ_CBLY010000002.1"/>
</dbReference>
<evidence type="ECO:0000313" key="2">
    <source>
        <dbReference type="Proteomes" id="UP000027590"/>
    </source>
</evidence>
<evidence type="ECO:0008006" key="3">
    <source>
        <dbReference type="Google" id="ProtNLM"/>
    </source>
</evidence>
<reference evidence="1 2" key="1">
    <citation type="journal article" date="2014" name="Genome Biol. Evol.">
        <title>Acetic acid bacteria genomes reveal functional traits for adaptation to life in insect guts.</title>
        <authorList>
            <person name="Chouaia B."/>
            <person name="Gaiarsa S."/>
            <person name="Crotti E."/>
            <person name="Comandatore F."/>
            <person name="Degli Esposti M."/>
            <person name="Ricci I."/>
            <person name="Alma A."/>
            <person name="Favia G."/>
            <person name="Bandi C."/>
            <person name="Daffonchio D."/>
        </authorList>
    </citation>
    <scope>NUCLEOTIDE SEQUENCE [LARGE SCALE GENOMIC DNA]</scope>
    <source>
        <strain evidence="2">AM169</strain>
    </source>
</reference>
<accession>A0A7U7J0A7</accession>
<proteinExistence type="predicted"/>
<evidence type="ECO:0000313" key="1">
    <source>
        <dbReference type="EMBL" id="CDG32857.1"/>
    </source>
</evidence>
<organism evidence="1 2">
    <name type="scientific">Parasaccharibacter apium</name>
    <dbReference type="NCBI Taxonomy" id="1510841"/>
    <lineage>
        <taxon>Bacteria</taxon>
        <taxon>Pseudomonadati</taxon>
        <taxon>Pseudomonadota</taxon>
        <taxon>Alphaproteobacteria</taxon>
        <taxon>Acetobacterales</taxon>
        <taxon>Acetobacteraceae</taxon>
        <taxon>Parasaccharibacter</taxon>
    </lineage>
</organism>
<dbReference type="Proteomes" id="UP000027590">
    <property type="component" value="Unassembled WGS sequence"/>
</dbReference>
<dbReference type="AlphaFoldDB" id="A0A7U7J0A7"/>
<sequence length="395" mass="43698">MSLFRRHFILITSCLFLALLAGSWGLYLRTQALLSNQLAHLAVQSLPSDGPTPTLTIQKTSARGWPFGAWRRLYGVSFHTHLNGADIVGATPMLRLGGNWLDWAHSLTTRTELPLQLPDSTILRMARNGESLTLRLRKAKLRISKESLPCPPDARCHDHGTLPLYWAHFRIAELELASSRLPHSLMLNHPAGTIRFAPQSLSQPDPALQNRPLLSAAITARELTYPSSFLQNFRVEQVHAAFALLPGTGTTPLRLPPETDHATSSWPDIPLQLRLHELSATIHPVAPGKQDTPPPHLSLGGKLYVPAFSGILSVSLTNWQEPLHDLLQSSWIQRNVPIAMQGLLNDMMTSPRMLSLSSHPLTVSIPLDHGVPPGLSSDHLQTLYSHFRQLAPHPQ</sequence>
<gene>
    <name evidence="1" type="ORF">SACS_0119</name>
</gene>
<dbReference type="EMBL" id="CBLY010000002">
    <property type="protein sequence ID" value="CDG32857.1"/>
    <property type="molecule type" value="Genomic_DNA"/>
</dbReference>
<comment type="caution">
    <text evidence="1">The sequence shown here is derived from an EMBL/GenBank/DDBJ whole genome shotgun (WGS) entry which is preliminary data.</text>
</comment>
<name>A0A7U7J0A7_9PROT</name>
<reference evidence="1 2" key="2">
    <citation type="journal article" date="2014" name="PLoS ONE">
        <title>Evolution of mitochondria reconstructed from the energy metabolism of living bacteria.</title>
        <authorList>
            <person name="Degli Esposti M."/>
            <person name="Chouaia B."/>
            <person name="Comandatore F."/>
            <person name="Crotti E."/>
            <person name="Sassera D."/>
            <person name="Lievens P.M."/>
            <person name="Daffonchio D."/>
            <person name="Bandi C."/>
        </authorList>
    </citation>
    <scope>NUCLEOTIDE SEQUENCE [LARGE SCALE GENOMIC DNA]</scope>
    <source>
        <strain evidence="2">AM169</strain>
    </source>
</reference>